<dbReference type="Gene3D" id="1.10.10.10">
    <property type="entry name" value="Winged helix-like DNA-binding domain superfamily/Winged helix DNA-binding domain"/>
    <property type="match status" value="1"/>
</dbReference>
<comment type="similarity">
    <text evidence="1">Belongs to the LysR transcriptional regulatory family.</text>
</comment>
<evidence type="ECO:0000256" key="1">
    <source>
        <dbReference type="ARBA" id="ARBA00009437"/>
    </source>
</evidence>
<proteinExistence type="inferred from homology"/>
<evidence type="ECO:0000256" key="4">
    <source>
        <dbReference type="ARBA" id="ARBA00023163"/>
    </source>
</evidence>
<evidence type="ECO:0000313" key="7">
    <source>
        <dbReference type="Proteomes" id="UP001057998"/>
    </source>
</evidence>
<dbReference type="Proteomes" id="UP001057998">
    <property type="component" value="Chromosome 2"/>
</dbReference>
<feature type="domain" description="HTH lysR-type" evidence="5">
    <location>
        <begin position="1"/>
        <end position="58"/>
    </location>
</feature>
<accession>A0ABY5GJV5</accession>
<dbReference type="Pfam" id="PF00126">
    <property type="entry name" value="HTH_1"/>
    <property type="match status" value="1"/>
</dbReference>
<dbReference type="PANTHER" id="PTHR30427:SF1">
    <property type="entry name" value="TRANSCRIPTIONAL ACTIVATOR PROTEIN LYSR"/>
    <property type="match status" value="1"/>
</dbReference>
<keyword evidence="4" id="KW-0804">Transcription</keyword>
<dbReference type="InterPro" id="IPR036388">
    <property type="entry name" value="WH-like_DNA-bd_sf"/>
</dbReference>
<keyword evidence="2" id="KW-0805">Transcription regulation</keyword>
<dbReference type="EMBL" id="CP101509">
    <property type="protein sequence ID" value="UTV29602.1"/>
    <property type="molecule type" value="Genomic_DNA"/>
</dbReference>
<dbReference type="PANTHER" id="PTHR30427">
    <property type="entry name" value="TRANSCRIPTIONAL ACTIVATOR PROTEIN LYSR"/>
    <property type="match status" value="1"/>
</dbReference>
<evidence type="ECO:0000256" key="2">
    <source>
        <dbReference type="ARBA" id="ARBA00023015"/>
    </source>
</evidence>
<organism evidence="6 7">
    <name type="scientific">Photobacterium atrarenae</name>
    <dbReference type="NCBI Taxonomy" id="865757"/>
    <lineage>
        <taxon>Bacteria</taxon>
        <taxon>Pseudomonadati</taxon>
        <taxon>Pseudomonadota</taxon>
        <taxon>Gammaproteobacteria</taxon>
        <taxon>Vibrionales</taxon>
        <taxon>Vibrionaceae</taxon>
        <taxon>Photobacterium</taxon>
    </lineage>
</organism>
<name>A0ABY5GJV5_9GAMM</name>
<evidence type="ECO:0000313" key="6">
    <source>
        <dbReference type="EMBL" id="UTV29602.1"/>
    </source>
</evidence>
<dbReference type="PROSITE" id="PS50931">
    <property type="entry name" value="HTH_LYSR"/>
    <property type="match status" value="1"/>
</dbReference>
<evidence type="ECO:0000259" key="5">
    <source>
        <dbReference type="PROSITE" id="PS50931"/>
    </source>
</evidence>
<dbReference type="Pfam" id="PF03466">
    <property type="entry name" value="LysR_substrate"/>
    <property type="match status" value="1"/>
</dbReference>
<dbReference type="InterPro" id="IPR005119">
    <property type="entry name" value="LysR_subst-bd"/>
</dbReference>
<dbReference type="SUPFAM" id="SSF53850">
    <property type="entry name" value="Periplasmic binding protein-like II"/>
    <property type="match status" value="1"/>
</dbReference>
<protein>
    <submittedName>
        <fullName evidence="6">LysR family transcriptional regulator</fullName>
    </submittedName>
</protein>
<dbReference type="InterPro" id="IPR036390">
    <property type="entry name" value="WH_DNA-bd_sf"/>
</dbReference>
<keyword evidence="3" id="KW-0238">DNA-binding</keyword>
<dbReference type="SUPFAM" id="SSF46785">
    <property type="entry name" value="Winged helix' DNA-binding domain"/>
    <property type="match status" value="1"/>
</dbReference>
<evidence type="ECO:0000256" key="3">
    <source>
        <dbReference type="ARBA" id="ARBA00023125"/>
    </source>
</evidence>
<keyword evidence="7" id="KW-1185">Reference proteome</keyword>
<gene>
    <name evidence="6" type="ORF">NNL38_21555</name>
</gene>
<reference evidence="6" key="1">
    <citation type="submission" date="2022-07" db="EMBL/GenBank/DDBJ databases">
        <title>Genome sequencing of Photobacterium atrarenae GJH2-4.</title>
        <authorList>
            <person name="Park S.-J."/>
        </authorList>
    </citation>
    <scope>NUCLEOTIDE SEQUENCE</scope>
    <source>
        <strain evidence="6">GJH2-4</strain>
    </source>
</reference>
<sequence>MNLRQLEVFYAVMKAGTVSGAARSLHVSQPNVTRILAHTEQQLGFALFERVKGRLTPTQEALALLPEAEKIYQQLGLFHTLTQKVGRGTQHLRIGAPPVLASTLLPPVIAILRRQSNLSIDLITGNKDELSQGLLRHELDIAVAFGDDTPPGLNQELLTTGYVQVIALERAMEAIVEPLTLAAMVQSGVEIIGLDTRDPLGGTLNRMILALAPQYQHALTVRSYSAAVELAKLGLGMALVDPWTAQGHRDNAQVQVAELSPQVPVHVSLYSANHQSPSAASRLFITRLKAQVSGDAQA</sequence>
<dbReference type="InterPro" id="IPR000847">
    <property type="entry name" value="LysR_HTH_N"/>
</dbReference>
<dbReference type="Gene3D" id="3.40.190.290">
    <property type="match status" value="1"/>
</dbReference>
<dbReference type="RefSeq" id="WP_255390920.1">
    <property type="nucleotide sequence ID" value="NZ_CP101509.1"/>
</dbReference>